<organism evidence="2 3">
    <name type="scientific">Quercus lobata</name>
    <name type="common">Valley oak</name>
    <dbReference type="NCBI Taxonomy" id="97700"/>
    <lineage>
        <taxon>Eukaryota</taxon>
        <taxon>Viridiplantae</taxon>
        <taxon>Streptophyta</taxon>
        <taxon>Embryophyta</taxon>
        <taxon>Tracheophyta</taxon>
        <taxon>Spermatophyta</taxon>
        <taxon>Magnoliopsida</taxon>
        <taxon>eudicotyledons</taxon>
        <taxon>Gunneridae</taxon>
        <taxon>Pentapetalae</taxon>
        <taxon>rosids</taxon>
        <taxon>fabids</taxon>
        <taxon>Fagales</taxon>
        <taxon>Fagaceae</taxon>
        <taxon>Quercus</taxon>
    </lineage>
</organism>
<dbReference type="Gramene" id="QL01p015188:mrna">
    <property type="protein sequence ID" value="QL01p015188:mrna"/>
    <property type="gene ID" value="QL01p015188"/>
</dbReference>
<feature type="compositionally biased region" description="Polar residues" evidence="1">
    <location>
        <begin position="46"/>
        <end position="55"/>
    </location>
</feature>
<evidence type="ECO:0000256" key="1">
    <source>
        <dbReference type="SAM" id="MobiDB-lite"/>
    </source>
</evidence>
<reference evidence="2" key="2">
    <citation type="submission" date="2021-01" db="UniProtKB">
        <authorList>
            <consortium name="EnsemblPlants"/>
        </authorList>
    </citation>
    <scope>IDENTIFICATION</scope>
</reference>
<dbReference type="PANTHER" id="PTHR33415:SF4">
    <property type="entry name" value="DCL PROTEIN (DUF3223)"/>
    <property type="match status" value="1"/>
</dbReference>
<dbReference type="GO" id="GO:0009507">
    <property type="term" value="C:chloroplast"/>
    <property type="evidence" value="ECO:0007669"/>
    <property type="project" value="TreeGrafter"/>
</dbReference>
<name>A0A7N2KMA5_QUELO</name>
<evidence type="ECO:0000313" key="3">
    <source>
        <dbReference type="Proteomes" id="UP000594261"/>
    </source>
</evidence>
<dbReference type="PANTHER" id="PTHR33415">
    <property type="entry name" value="PROTEIN EMBRYO DEFECTIVE 514"/>
    <property type="match status" value="1"/>
</dbReference>
<dbReference type="Pfam" id="PF11523">
    <property type="entry name" value="DUF3223"/>
    <property type="match status" value="1"/>
</dbReference>
<reference evidence="2 3" key="1">
    <citation type="journal article" date="2016" name="G3 (Bethesda)">
        <title>First Draft Assembly and Annotation of the Genome of a California Endemic Oak Quercus lobata Nee (Fagaceae).</title>
        <authorList>
            <person name="Sork V.L."/>
            <person name="Fitz-Gibbon S.T."/>
            <person name="Puiu D."/>
            <person name="Crepeau M."/>
            <person name="Gugger P.F."/>
            <person name="Sherman R."/>
            <person name="Stevens K."/>
            <person name="Langley C.H."/>
            <person name="Pellegrini M."/>
            <person name="Salzberg S.L."/>
        </authorList>
    </citation>
    <scope>NUCLEOTIDE SEQUENCE [LARGE SCALE GENOMIC DNA]</scope>
    <source>
        <strain evidence="2 3">cv. SW786</strain>
    </source>
</reference>
<evidence type="ECO:0000313" key="2">
    <source>
        <dbReference type="EnsemblPlants" id="QL01p015188:mrna"/>
    </source>
</evidence>
<dbReference type="Gene3D" id="3.10.450.40">
    <property type="match status" value="1"/>
</dbReference>
<dbReference type="EnsemblPlants" id="QL01p015188:mrna">
    <property type="protein sequence ID" value="QL01p015188:mrna"/>
    <property type="gene ID" value="QL01p015188"/>
</dbReference>
<accession>A0A7N2KMA5</accession>
<protein>
    <submittedName>
        <fullName evidence="2">Uncharacterized protein</fullName>
    </submittedName>
</protein>
<keyword evidence="3" id="KW-1185">Reference proteome</keyword>
<dbReference type="Proteomes" id="UP000594261">
    <property type="component" value="Chromosome 1"/>
</dbReference>
<dbReference type="EMBL" id="LRBV02000001">
    <property type="status" value="NOT_ANNOTATED_CDS"/>
    <property type="molecule type" value="Genomic_DNA"/>
</dbReference>
<feature type="region of interest" description="Disordered" evidence="1">
    <location>
        <begin position="38"/>
        <end position="64"/>
    </location>
</feature>
<dbReference type="AlphaFoldDB" id="A0A7N2KMA5"/>
<sequence length="360" mass="40494">MAAPLLFRAIPLLSLRLHHHRLAASIFAPTRRPWCSAAEPSRSEENLSSADNTTAARKARDSQSSMYHHRWDDAEYRKWKDKENEILSDIEPISSLTKEILHSNSNSMNGSDDCSLRHWRNAVSEQIYRSLSDDEGGIQGCIREALVINPEIDCMMTEPDHYSEDRCKYSQTGWMSDGSQKAANGHAGIISSGYLNESNHYTITGIKADLFYLSTINTRMHLQAFWRSPNINCVVVERLNAPNTPSNGNDDGISPRNEETPIELEENSNCSIDDGLQLSKSGKNYPCKICGSNIVDGEKLKIFSHSVHPNEYYHARYLDGERLTAEDEKAVVEKLLAYHPHSEDKIGCGLDSIMFFVSNV</sequence>
<proteinExistence type="predicted"/>
<dbReference type="InterPro" id="IPR044673">
    <property type="entry name" value="DCL-like"/>
</dbReference>
<dbReference type="GO" id="GO:1901259">
    <property type="term" value="P:chloroplast rRNA processing"/>
    <property type="evidence" value="ECO:0007669"/>
    <property type="project" value="TreeGrafter"/>
</dbReference>
<dbReference type="InParanoid" id="A0A7N2KMA5"/>
<dbReference type="GO" id="GO:0009658">
    <property type="term" value="P:chloroplast organization"/>
    <property type="evidence" value="ECO:0007669"/>
    <property type="project" value="TreeGrafter"/>
</dbReference>